<name>A0A0P1NX27_9BACT</name>
<gene>
    <name evidence="5" type="ORF">JGI23_01535</name>
</gene>
<evidence type="ECO:0000256" key="1">
    <source>
        <dbReference type="ARBA" id="ARBA00023015"/>
    </source>
</evidence>
<dbReference type="InterPro" id="IPR036388">
    <property type="entry name" value="WH-like_DNA-bd_sf"/>
</dbReference>
<evidence type="ECO:0000259" key="4">
    <source>
        <dbReference type="PROSITE" id="PS50987"/>
    </source>
</evidence>
<dbReference type="InterPro" id="IPR001845">
    <property type="entry name" value="HTH_ArsR_DNA-bd_dom"/>
</dbReference>
<reference evidence="6" key="1">
    <citation type="submission" date="2015-11" db="EMBL/GenBank/DDBJ databases">
        <authorList>
            <person name="Varghese N."/>
        </authorList>
    </citation>
    <scope>NUCLEOTIDE SEQUENCE [LARGE SCALE GENOMIC DNA]</scope>
    <source>
        <strain evidence="6">JGI-23</strain>
    </source>
</reference>
<evidence type="ECO:0000313" key="6">
    <source>
        <dbReference type="Proteomes" id="UP000199197"/>
    </source>
</evidence>
<dbReference type="PANTHER" id="PTHR43132">
    <property type="entry name" value="ARSENICAL RESISTANCE OPERON REPRESSOR ARSR-RELATED"/>
    <property type="match status" value="1"/>
</dbReference>
<dbReference type="EMBL" id="CZVW01000017">
    <property type="protein sequence ID" value="CUT03693.1"/>
    <property type="molecule type" value="Genomic_DNA"/>
</dbReference>
<keyword evidence="6" id="KW-1185">Reference proteome</keyword>
<dbReference type="PANTHER" id="PTHR43132:SF2">
    <property type="entry name" value="ARSENICAL RESISTANCE OPERON REPRESSOR ARSR-RELATED"/>
    <property type="match status" value="1"/>
</dbReference>
<sequence length="89" mass="9998">MNDYVNIAEILKVLGHPIRLKIIGELIDSDKTVSQIWRAVGLSQALVSQHLAVLRHNGIIKSVRKGNTVYYSIINPIAIEILKLIQKQN</sequence>
<feature type="domain" description="HTH arsR-type" evidence="4">
    <location>
        <begin position="1"/>
        <end position="89"/>
    </location>
</feature>
<proteinExistence type="predicted"/>
<evidence type="ECO:0000256" key="2">
    <source>
        <dbReference type="ARBA" id="ARBA00023125"/>
    </source>
</evidence>
<accession>A0A0P1NX27</accession>
<dbReference type="SUPFAM" id="SSF46785">
    <property type="entry name" value="Winged helix' DNA-binding domain"/>
    <property type="match status" value="1"/>
</dbReference>
<dbReference type="PRINTS" id="PR00778">
    <property type="entry name" value="HTHARSR"/>
</dbReference>
<dbReference type="GO" id="GO:0003700">
    <property type="term" value="F:DNA-binding transcription factor activity"/>
    <property type="evidence" value="ECO:0007669"/>
    <property type="project" value="InterPro"/>
</dbReference>
<protein>
    <submittedName>
        <fullName evidence="5">ArsR family transcriptional regulator</fullName>
    </submittedName>
</protein>
<dbReference type="NCBIfam" id="NF033788">
    <property type="entry name" value="HTH_metalloreg"/>
    <property type="match status" value="1"/>
</dbReference>
<evidence type="ECO:0000256" key="3">
    <source>
        <dbReference type="ARBA" id="ARBA00023163"/>
    </source>
</evidence>
<dbReference type="GO" id="GO:0003677">
    <property type="term" value="F:DNA binding"/>
    <property type="evidence" value="ECO:0007669"/>
    <property type="project" value="UniProtKB-KW"/>
</dbReference>
<dbReference type="Gene3D" id="1.10.10.10">
    <property type="entry name" value="Winged helix-like DNA-binding domain superfamily/Winged helix DNA-binding domain"/>
    <property type="match status" value="1"/>
</dbReference>
<dbReference type="SMART" id="SM00418">
    <property type="entry name" value="HTH_ARSR"/>
    <property type="match status" value="1"/>
</dbReference>
<dbReference type="PROSITE" id="PS50987">
    <property type="entry name" value="HTH_ARSR_2"/>
    <property type="match status" value="1"/>
</dbReference>
<dbReference type="InterPro" id="IPR051011">
    <property type="entry name" value="Metal_resp_trans_reg"/>
</dbReference>
<organism evidence="5 6">
    <name type="scientific">Candidatus Chryseopegocella kryptomonas</name>
    <dbReference type="NCBI Taxonomy" id="1633643"/>
    <lineage>
        <taxon>Bacteria</taxon>
        <taxon>Pseudomonadati</taxon>
        <taxon>Candidatus Kryptoniota</taxon>
        <taxon>Candidatus Chryseopegocella</taxon>
    </lineage>
</organism>
<dbReference type="Pfam" id="PF01022">
    <property type="entry name" value="HTH_5"/>
    <property type="match status" value="1"/>
</dbReference>
<dbReference type="Proteomes" id="UP000199197">
    <property type="component" value="Unassembled WGS sequence"/>
</dbReference>
<dbReference type="InterPro" id="IPR036390">
    <property type="entry name" value="WH_DNA-bd_sf"/>
</dbReference>
<dbReference type="InterPro" id="IPR011991">
    <property type="entry name" value="ArsR-like_HTH"/>
</dbReference>
<keyword evidence="3" id="KW-0804">Transcription</keyword>
<evidence type="ECO:0000313" key="5">
    <source>
        <dbReference type="EMBL" id="CUT03693.1"/>
    </source>
</evidence>
<keyword evidence="2" id="KW-0238">DNA-binding</keyword>
<dbReference type="AlphaFoldDB" id="A0A0P1NX27"/>
<keyword evidence="1" id="KW-0805">Transcription regulation</keyword>
<dbReference type="CDD" id="cd00090">
    <property type="entry name" value="HTH_ARSR"/>
    <property type="match status" value="1"/>
</dbReference>